<protein>
    <submittedName>
        <fullName evidence="1">Uncharacterized protein</fullName>
    </submittedName>
</protein>
<keyword evidence="2" id="KW-1185">Reference proteome</keyword>
<accession>A0ABM9ABN1</accession>
<evidence type="ECO:0000313" key="2">
    <source>
        <dbReference type="Proteomes" id="UP000838100"/>
    </source>
</evidence>
<dbReference type="Proteomes" id="UP000838100">
    <property type="component" value="Unassembled WGS sequence"/>
</dbReference>
<organism evidence="1 2">
    <name type="scientific">Sinobacterium norvegicum</name>
    <dbReference type="NCBI Taxonomy" id="1641715"/>
    <lineage>
        <taxon>Bacteria</taxon>
        <taxon>Pseudomonadati</taxon>
        <taxon>Pseudomonadota</taxon>
        <taxon>Gammaproteobacteria</taxon>
        <taxon>Cellvibrionales</taxon>
        <taxon>Spongiibacteraceae</taxon>
        <taxon>Sinobacterium</taxon>
    </lineage>
</organism>
<proteinExistence type="predicted"/>
<dbReference type="EMBL" id="CAKLPX010000001">
    <property type="protein sequence ID" value="CAH0990599.1"/>
    <property type="molecule type" value="Genomic_DNA"/>
</dbReference>
<comment type="caution">
    <text evidence="1">The sequence shown here is derived from an EMBL/GenBank/DDBJ whole genome shotgun (WGS) entry which is preliminary data.</text>
</comment>
<reference evidence="1" key="1">
    <citation type="submission" date="2021-12" db="EMBL/GenBank/DDBJ databases">
        <authorList>
            <person name="Rodrigo-Torres L."/>
            <person name="Arahal R. D."/>
            <person name="Lucena T."/>
        </authorList>
    </citation>
    <scope>NUCLEOTIDE SEQUENCE</scope>
    <source>
        <strain evidence="1">CECT 8267</strain>
    </source>
</reference>
<dbReference type="RefSeq" id="WP_237443279.1">
    <property type="nucleotide sequence ID" value="NZ_CAKLPX010000001.1"/>
</dbReference>
<gene>
    <name evidence="1" type="ORF">SIN8267_00693</name>
</gene>
<name>A0ABM9ABN1_9GAMM</name>
<sequence>MKIGGNCSYSPFSGECETKKVDRDFAYFDIDRFIDAKIQLSRFSIVPVVGSHYLIEAQLIDSGSCTPLIIDTVTFVKSQH</sequence>
<evidence type="ECO:0000313" key="1">
    <source>
        <dbReference type="EMBL" id="CAH0990599.1"/>
    </source>
</evidence>